<dbReference type="EMBL" id="MU003536">
    <property type="protein sequence ID" value="KAF2464476.1"/>
    <property type="molecule type" value="Genomic_DNA"/>
</dbReference>
<dbReference type="Proteomes" id="UP000799755">
    <property type="component" value="Unassembled WGS sequence"/>
</dbReference>
<evidence type="ECO:0000313" key="1">
    <source>
        <dbReference type="EMBL" id="KAF2464476.1"/>
    </source>
</evidence>
<gene>
    <name evidence="1" type="ORF">BDR25DRAFT_381083</name>
</gene>
<accession>A0ACB6QC42</accession>
<sequence length="77" mass="8958">MSNQPSVQWDKGLVAFWSMTLRTQLKDTNIRVIEIEPPTLATNLYRERKDPNDNKKIKNPRAMSVEGIIEEMTKKRG</sequence>
<organism evidence="1 2">
    <name type="scientific">Lindgomyces ingoldianus</name>
    <dbReference type="NCBI Taxonomy" id="673940"/>
    <lineage>
        <taxon>Eukaryota</taxon>
        <taxon>Fungi</taxon>
        <taxon>Dikarya</taxon>
        <taxon>Ascomycota</taxon>
        <taxon>Pezizomycotina</taxon>
        <taxon>Dothideomycetes</taxon>
        <taxon>Pleosporomycetidae</taxon>
        <taxon>Pleosporales</taxon>
        <taxon>Lindgomycetaceae</taxon>
        <taxon>Lindgomyces</taxon>
    </lineage>
</organism>
<reference evidence="1" key="1">
    <citation type="journal article" date="2020" name="Stud. Mycol.">
        <title>101 Dothideomycetes genomes: a test case for predicting lifestyles and emergence of pathogens.</title>
        <authorList>
            <person name="Haridas S."/>
            <person name="Albert R."/>
            <person name="Binder M."/>
            <person name="Bloem J."/>
            <person name="Labutti K."/>
            <person name="Salamov A."/>
            <person name="Andreopoulos B."/>
            <person name="Baker S."/>
            <person name="Barry K."/>
            <person name="Bills G."/>
            <person name="Bluhm B."/>
            <person name="Cannon C."/>
            <person name="Castanera R."/>
            <person name="Culley D."/>
            <person name="Daum C."/>
            <person name="Ezra D."/>
            <person name="Gonzalez J."/>
            <person name="Henrissat B."/>
            <person name="Kuo A."/>
            <person name="Liang C."/>
            <person name="Lipzen A."/>
            <person name="Lutzoni F."/>
            <person name="Magnuson J."/>
            <person name="Mondo S."/>
            <person name="Nolan M."/>
            <person name="Ohm R."/>
            <person name="Pangilinan J."/>
            <person name="Park H.-J."/>
            <person name="Ramirez L."/>
            <person name="Alfaro M."/>
            <person name="Sun H."/>
            <person name="Tritt A."/>
            <person name="Yoshinaga Y."/>
            <person name="Zwiers L.-H."/>
            <person name="Turgeon B."/>
            <person name="Goodwin S."/>
            <person name="Spatafora J."/>
            <person name="Crous P."/>
            <person name="Grigoriev I."/>
        </authorList>
    </citation>
    <scope>NUCLEOTIDE SEQUENCE</scope>
    <source>
        <strain evidence="1">ATCC 200398</strain>
    </source>
</reference>
<protein>
    <submittedName>
        <fullName evidence="1">Uncharacterized protein</fullName>
    </submittedName>
</protein>
<evidence type="ECO:0000313" key="2">
    <source>
        <dbReference type="Proteomes" id="UP000799755"/>
    </source>
</evidence>
<proteinExistence type="predicted"/>
<comment type="caution">
    <text evidence="1">The sequence shown here is derived from an EMBL/GenBank/DDBJ whole genome shotgun (WGS) entry which is preliminary data.</text>
</comment>
<name>A0ACB6QC42_9PLEO</name>
<keyword evidence="2" id="KW-1185">Reference proteome</keyword>